<name>A0A829EY35_ENTFC</name>
<gene>
    <name evidence="1" type="ORF">SMG_02167</name>
</gene>
<evidence type="ECO:0000313" key="1">
    <source>
        <dbReference type="EMBL" id="EOG24069.1"/>
    </source>
</evidence>
<comment type="caution">
    <text evidence="1">The sequence shown here is derived from an EMBL/GenBank/DDBJ whole genome shotgun (WGS) entry which is preliminary data.</text>
</comment>
<evidence type="ECO:0000313" key="2">
    <source>
        <dbReference type="Proteomes" id="UP000013834"/>
    </source>
</evidence>
<accession>A0A829EY35</accession>
<organism evidence="1 2">
    <name type="scientific">Enterococcus faecium EnGen0180</name>
    <dbReference type="NCBI Taxonomy" id="1157475"/>
    <lineage>
        <taxon>Bacteria</taxon>
        <taxon>Bacillati</taxon>
        <taxon>Bacillota</taxon>
        <taxon>Bacilli</taxon>
        <taxon>Lactobacillales</taxon>
        <taxon>Enterococcaceae</taxon>
        <taxon>Enterococcus</taxon>
    </lineage>
</organism>
<sequence>MQELVILKNKKVTPPASIESQNKIHLRRCYHMEKELSTLDQYLTDPSWGKSNVKETNNRKIRRNLLTDEELACDQDDLGNFVSIWDHVYLIHLSRKSKKPEYIYVIEDGLIDALEEYDRDNLIDISYYGSGKKYIAEMEAEFDE</sequence>
<dbReference type="Proteomes" id="UP000013834">
    <property type="component" value="Unassembled WGS sequence"/>
</dbReference>
<protein>
    <submittedName>
        <fullName evidence="1">Uncharacterized protein</fullName>
    </submittedName>
</protein>
<dbReference type="EMBL" id="AIVF01000036">
    <property type="protein sequence ID" value="EOG24069.1"/>
    <property type="molecule type" value="Genomic_DNA"/>
</dbReference>
<reference evidence="1 2" key="1">
    <citation type="submission" date="2013-02" db="EMBL/GenBank/DDBJ databases">
        <title>The Genome Sequence of Enterococcus faecium VRE_84.</title>
        <authorList>
            <consortium name="The Broad Institute Genome Sequencing Platform"/>
            <consortium name="The Broad Institute Genome Sequencing Center for Infectious Disease"/>
            <person name="Earl A.M."/>
            <person name="Gilmore M.S."/>
            <person name="Lebreton F."/>
            <person name="Hammerum A.M."/>
            <person name="Jensen L.B."/>
            <person name="Guardabassi L."/>
            <person name="Walker B."/>
            <person name="Young S.K."/>
            <person name="Zeng Q."/>
            <person name="Gargeya S."/>
            <person name="Fitzgerald M."/>
            <person name="Haas B."/>
            <person name="Abouelleil A."/>
            <person name="Alvarado L."/>
            <person name="Arachchi H.M."/>
            <person name="Berlin A.M."/>
            <person name="Chapman S.B."/>
            <person name="Dewar J."/>
            <person name="Goldberg J."/>
            <person name="Griggs A."/>
            <person name="Gujja S."/>
            <person name="Hansen M."/>
            <person name="Howarth C."/>
            <person name="Imamovic A."/>
            <person name="Larimer J."/>
            <person name="McCowan C."/>
            <person name="Murphy C."/>
            <person name="Neiman D."/>
            <person name="Pearson M."/>
            <person name="Priest M."/>
            <person name="Roberts A."/>
            <person name="Saif S."/>
            <person name="Shea T."/>
            <person name="Sisk P."/>
            <person name="Sykes S."/>
            <person name="Wortman J."/>
            <person name="Nusbaum C."/>
            <person name="Birren B."/>
        </authorList>
    </citation>
    <scope>NUCLEOTIDE SEQUENCE [LARGE SCALE GENOMIC DNA]</scope>
    <source>
        <strain evidence="1 2">VRE 84</strain>
    </source>
</reference>
<proteinExistence type="predicted"/>
<dbReference type="AlphaFoldDB" id="A0A829EY35"/>